<proteinExistence type="predicted"/>
<dbReference type="Pfam" id="PF05233">
    <property type="entry name" value="PHB_acc"/>
    <property type="match status" value="1"/>
</dbReference>
<dbReference type="AlphaFoldDB" id="A0A0S4M2G9"/>
<feature type="domain" description="PHB accumulation regulatory" evidence="2">
    <location>
        <begin position="68"/>
        <end position="99"/>
    </location>
</feature>
<dbReference type="EMBL" id="LN906597">
    <property type="protein sequence ID" value="CUT17886.1"/>
    <property type="molecule type" value="Genomic_DNA"/>
</dbReference>
<name>A0A0S4M2G9_9BURK</name>
<feature type="region of interest" description="Disordered" evidence="1">
    <location>
        <begin position="103"/>
        <end position="125"/>
    </location>
</feature>
<keyword evidence="5" id="KW-1185">Reference proteome</keyword>
<dbReference type="InterPro" id="IPR007897">
    <property type="entry name" value="PHB_accumulat"/>
</dbReference>
<dbReference type="GO" id="GO:0006355">
    <property type="term" value="P:regulation of DNA-templated transcription"/>
    <property type="evidence" value="ECO:0007669"/>
    <property type="project" value="InterPro"/>
</dbReference>
<dbReference type="Proteomes" id="UP000198651">
    <property type="component" value="Chromosome I"/>
</dbReference>
<evidence type="ECO:0000313" key="4">
    <source>
        <dbReference type="EMBL" id="CUT17886.1"/>
    </source>
</evidence>
<organism evidence="4 5">
    <name type="scientific">Candidatus Ichthyocystis hellenicum</name>
    <dbReference type="NCBI Taxonomy" id="1561003"/>
    <lineage>
        <taxon>Bacteria</taxon>
        <taxon>Pseudomonadati</taxon>
        <taxon>Pseudomonadota</taxon>
        <taxon>Betaproteobacteria</taxon>
        <taxon>Burkholderiales</taxon>
        <taxon>Candidatus Ichthyocystis</taxon>
    </lineage>
</organism>
<dbReference type="InterPro" id="IPR012909">
    <property type="entry name" value="PHA_DNA-bd_N"/>
</dbReference>
<reference evidence="5" key="1">
    <citation type="submission" date="2015-11" db="EMBL/GenBank/DDBJ databases">
        <authorList>
            <person name="Seth-Smith H.M.B."/>
        </authorList>
    </citation>
    <scope>NUCLEOTIDE SEQUENCE [LARGE SCALE GENOMIC DNA]</scope>
    <source>
        <strain evidence="5">2013Ark11</strain>
    </source>
</reference>
<dbReference type="PATRIC" id="fig|1561003.3.peg.1101"/>
<dbReference type="NCBIfam" id="TIGR01848">
    <property type="entry name" value="PHA_reg_PhaR"/>
    <property type="match status" value="1"/>
</dbReference>
<dbReference type="Pfam" id="PF07879">
    <property type="entry name" value="PHB_acc_N"/>
    <property type="match status" value="1"/>
</dbReference>
<evidence type="ECO:0000256" key="1">
    <source>
        <dbReference type="SAM" id="MobiDB-lite"/>
    </source>
</evidence>
<evidence type="ECO:0000259" key="2">
    <source>
        <dbReference type="Pfam" id="PF05233"/>
    </source>
</evidence>
<dbReference type="InterPro" id="IPR010134">
    <property type="entry name" value="PHA_reg_PhaR"/>
</dbReference>
<evidence type="ECO:0000313" key="5">
    <source>
        <dbReference type="Proteomes" id="UP000198651"/>
    </source>
</evidence>
<evidence type="ECO:0000259" key="3">
    <source>
        <dbReference type="Pfam" id="PF07879"/>
    </source>
</evidence>
<protein>
    <submittedName>
        <fullName evidence="4">Polyhydroxyalkanoate synthesis repressor PhaR</fullName>
    </submittedName>
</protein>
<gene>
    <name evidence="4" type="ORF">Ark11_1070</name>
</gene>
<dbReference type="RefSeq" id="WP_242641407.1">
    <property type="nucleotide sequence ID" value="NZ_LN906597.1"/>
</dbReference>
<feature type="domain" description="PHA accumulation regulator DNA-binding N-terminal" evidence="3">
    <location>
        <begin position="4"/>
        <end position="62"/>
    </location>
</feature>
<sequence length="182" mass="20655">MSRLIKKYPNRRLYDTETSAYITLNDIKNLVVSSEEFVVIDVKKGDDITRSVLMQVLLEEENSNTPVFSAEFLKIMIRCYGHPMQGVFYSYLEKSIKEFFSSCSESEGGKPSDGHNMPSMSSDMSANEPNNMWPNFWGMPAFQDIINAYLSQTNVIFDQVKDQVGKMWGVPSGTTEDKADES</sequence>
<dbReference type="STRING" id="1561003.Ark11_1070"/>
<accession>A0A0S4M2G9</accession>